<evidence type="ECO:0000256" key="14">
    <source>
        <dbReference type="ARBA" id="ARBA00023264"/>
    </source>
</evidence>
<dbReference type="GO" id="GO:0016020">
    <property type="term" value="C:membrane"/>
    <property type="evidence" value="ECO:0007669"/>
    <property type="project" value="UniProtKB-SubCell"/>
</dbReference>
<feature type="transmembrane region" description="Helical" evidence="18">
    <location>
        <begin position="152"/>
        <end position="170"/>
    </location>
</feature>
<keyword evidence="12 18" id="KW-0472">Membrane</keyword>
<dbReference type="EMBL" id="AP025628">
    <property type="protein sequence ID" value="BDG59124.1"/>
    <property type="molecule type" value="Genomic_DNA"/>
</dbReference>
<evidence type="ECO:0000256" key="4">
    <source>
        <dbReference type="ARBA" id="ARBA00010441"/>
    </source>
</evidence>
<keyword evidence="7" id="KW-0444">Lipid biosynthesis</keyword>
<keyword evidence="8 17" id="KW-0808">Transferase</keyword>
<comment type="catalytic activity">
    <reaction evidence="15">
        <text>a CDP-1,2-diacyl-sn-glycerol + sn-glycerol 3-phosphate = a 1,2-diacyl-sn-glycero-3-phospho-(1'-sn-glycero-3'-phosphate) + CMP + H(+)</text>
        <dbReference type="Rhea" id="RHEA:12593"/>
        <dbReference type="ChEBI" id="CHEBI:15378"/>
        <dbReference type="ChEBI" id="CHEBI:57597"/>
        <dbReference type="ChEBI" id="CHEBI:58332"/>
        <dbReference type="ChEBI" id="CHEBI:60110"/>
        <dbReference type="ChEBI" id="CHEBI:60377"/>
        <dbReference type="EC" id="2.7.8.5"/>
    </reaction>
</comment>
<evidence type="ECO:0000256" key="15">
    <source>
        <dbReference type="ARBA" id="ARBA00048586"/>
    </source>
</evidence>
<dbReference type="RefSeq" id="WP_406568114.1">
    <property type="nucleotide sequence ID" value="NZ_AP025628.1"/>
</dbReference>
<dbReference type="InterPro" id="IPR050324">
    <property type="entry name" value="CDP-alcohol_PTase-I"/>
</dbReference>
<dbReference type="AlphaFoldDB" id="A0AA35CIK9"/>
<dbReference type="KEGG" id="cmic:caldi_02140"/>
<dbReference type="GO" id="GO:0046474">
    <property type="term" value="P:glycerophospholipid biosynthetic process"/>
    <property type="evidence" value="ECO:0007669"/>
    <property type="project" value="TreeGrafter"/>
</dbReference>
<comment type="subcellular location">
    <subcellularLocation>
        <location evidence="2">Membrane</location>
        <topology evidence="2">Multi-pass membrane protein</topology>
    </subcellularLocation>
</comment>
<keyword evidence="10 18" id="KW-1133">Transmembrane helix</keyword>
<evidence type="ECO:0000256" key="1">
    <source>
        <dbReference type="ARBA" id="ARBA00003973"/>
    </source>
</evidence>
<dbReference type="PANTHER" id="PTHR14269">
    <property type="entry name" value="CDP-DIACYLGLYCEROL--GLYCEROL-3-PHOSPHATE 3-PHOSPHATIDYLTRANSFERASE-RELATED"/>
    <property type="match status" value="1"/>
</dbReference>
<keyword evidence="11" id="KW-0443">Lipid metabolism</keyword>
<evidence type="ECO:0000256" key="6">
    <source>
        <dbReference type="ARBA" id="ARBA00014944"/>
    </source>
</evidence>
<dbReference type="PANTHER" id="PTHR14269:SF62">
    <property type="entry name" value="CDP-DIACYLGLYCEROL--GLYCEROL-3-PHOSPHATE 3-PHOSPHATIDYLTRANSFERASE 1, CHLOROPLASTIC"/>
    <property type="match status" value="1"/>
</dbReference>
<dbReference type="PROSITE" id="PS00379">
    <property type="entry name" value="CDP_ALCOHOL_P_TRANSF"/>
    <property type="match status" value="1"/>
</dbReference>
<sequence>MNVPNAITLARIALVPLLLYVLLGRLPYGQFWAALVFAVGALTDGVDGYVARRTGQVTVVGKLIDPLADKLLVAAALVALVERGALSSWVVLVILAREFAITGLRAVAAADGVVIAASPWGKLKTALQIAAILVVIVSQEPAAAVLRAVGPWALAAAVVATVASGVDYGWRYARLAGAR</sequence>
<evidence type="ECO:0000256" key="9">
    <source>
        <dbReference type="ARBA" id="ARBA00022692"/>
    </source>
</evidence>
<dbReference type="InterPro" id="IPR043130">
    <property type="entry name" value="CDP-OH_PTrfase_TM_dom"/>
</dbReference>
<evidence type="ECO:0000313" key="19">
    <source>
        <dbReference type="EMBL" id="BDG59124.1"/>
    </source>
</evidence>
<keyword evidence="13" id="KW-0594">Phospholipid biosynthesis</keyword>
<keyword evidence="14" id="KW-1208">Phospholipid metabolism</keyword>
<evidence type="ECO:0000256" key="3">
    <source>
        <dbReference type="ARBA" id="ARBA00005042"/>
    </source>
</evidence>
<accession>A0AA35CIK9</accession>
<dbReference type="PIRSF" id="PIRSF000847">
    <property type="entry name" value="Phos_ph_gly_syn"/>
    <property type="match status" value="1"/>
</dbReference>
<evidence type="ECO:0000256" key="11">
    <source>
        <dbReference type="ARBA" id="ARBA00023098"/>
    </source>
</evidence>
<dbReference type="InterPro" id="IPR004570">
    <property type="entry name" value="Phosphatidylglycerol_P_synth"/>
</dbReference>
<comment type="similarity">
    <text evidence="4 17">Belongs to the CDP-alcohol phosphatidyltransferase class-I family.</text>
</comment>
<dbReference type="Proteomes" id="UP001163687">
    <property type="component" value="Chromosome"/>
</dbReference>
<gene>
    <name evidence="19" type="ORF">caldi_02140</name>
</gene>
<dbReference type="GO" id="GO:0008444">
    <property type="term" value="F:CDP-diacylglycerol-glycerol-3-phosphate 3-phosphatidyltransferase activity"/>
    <property type="evidence" value="ECO:0007669"/>
    <property type="project" value="UniProtKB-UniRule"/>
</dbReference>
<dbReference type="NCBIfam" id="TIGR00560">
    <property type="entry name" value="pgsA"/>
    <property type="match status" value="1"/>
</dbReference>
<evidence type="ECO:0000256" key="10">
    <source>
        <dbReference type="ARBA" id="ARBA00022989"/>
    </source>
</evidence>
<evidence type="ECO:0000256" key="17">
    <source>
        <dbReference type="RuleBase" id="RU003750"/>
    </source>
</evidence>
<evidence type="ECO:0000256" key="12">
    <source>
        <dbReference type="ARBA" id="ARBA00023136"/>
    </source>
</evidence>
<feature type="transmembrane region" description="Helical" evidence="18">
    <location>
        <begin position="71"/>
        <end position="95"/>
    </location>
</feature>
<evidence type="ECO:0000256" key="18">
    <source>
        <dbReference type="SAM" id="Phobius"/>
    </source>
</evidence>
<comment type="function">
    <text evidence="1">This protein catalyzes the committed step to the synthesis of the acidic phospholipids.</text>
</comment>
<evidence type="ECO:0000256" key="2">
    <source>
        <dbReference type="ARBA" id="ARBA00004141"/>
    </source>
</evidence>
<keyword evidence="20" id="KW-1185">Reference proteome</keyword>
<evidence type="ECO:0000256" key="13">
    <source>
        <dbReference type="ARBA" id="ARBA00023209"/>
    </source>
</evidence>
<feature type="transmembrane region" description="Helical" evidence="18">
    <location>
        <begin position="6"/>
        <end position="24"/>
    </location>
</feature>
<dbReference type="EC" id="2.7.8.5" evidence="5 16"/>
<evidence type="ECO:0000256" key="16">
    <source>
        <dbReference type="NCBIfam" id="TIGR00560"/>
    </source>
</evidence>
<dbReference type="Gene3D" id="1.20.120.1760">
    <property type="match status" value="1"/>
</dbReference>
<name>A0AA35CIK9_9FIRM</name>
<evidence type="ECO:0000256" key="8">
    <source>
        <dbReference type="ARBA" id="ARBA00022679"/>
    </source>
</evidence>
<evidence type="ECO:0000256" key="7">
    <source>
        <dbReference type="ARBA" id="ARBA00022516"/>
    </source>
</evidence>
<organism evidence="19 20">
    <name type="scientific">Caldinitratiruptor microaerophilus</name>
    <dbReference type="NCBI Taxonomy" id="671077"/>
    <lineage>
        <taxon>Bacteria</taxon>
        <taxon>Bacillati</taxon>
        <taxon>Bacillota</taxon>
        <taxon>Clostridia</taxon>
        <taxon>Eubacteriales</taxon>
        <taxon>Symbiobacteriaceae</taxon>
        <taxon>Caldinitratiruptor</taxon>
    </lineage>
</organism>
<feature type="transmembrane region" description="Helical" evidence="18">
    <location>
        <begin position="31"/>
        <end position="51"/>
    </location>
</feature>
<keyword evidence="9 18" id="KW-0812">Transmembrane</keyword>
<reference evidence="19" key="1">
    <citation type="submission" date="2022-03" db="EMBL/GenBank/DDBJ databases">
        <title>Complete genome sequence of Caldinitratiruptor microaerophilus.</title>
        <authorList>
            <person name="Mukaiyama R."/>
            <person name="Nishiyama T."/>
            <person name="Ueda K."/>
        </authorList>
    </citation>
    <scope>NUCLEOTIDE SEQUENCE</scope>
    <source>
        <strain evidence="19">JCM 16183</strain>
    </source>
</reference>
<comment type="pathway">
    <text evidence="3">Phospholipid metabolism; phosphatidylglycerol biosynthesis; phosphatidylglycerol from CDP-diacylglycerol: step 1/2.</text>
</comment>
<proteinExistence type="inferred from homology"/>
<dbReference type="InterPro" id="IPR000462">
    <property type="entry name" value="CDP-OH_P_trans"/>
</dbReference>
<dbReference type="Pfam" id="PF01066">
    <property type="entry name" value="CDP-OH_P_transf"/>
    <property type="match status" value="1"/>
</dbReference>
<evidence type="ECO:0000256" key="5">
    <source>
        <dbReference type="ARBA" id="ARBA00013170"/>
    </source>
</evidence>
<protein>
    <recommendedName>
        <fullName evidence="6 16">CDP-diacylglycerol--glycerol-3-phosphate 3-phosphatidyltransferase</fullName>
        <ecNumber evidence="5 16">2.7.8.5</ecNumber>
    </recommendedName>
</protein>
<dbReference type="InterPro" id="IPR048254">
    <property type="entry name" value="CDP_ALCOHOL_P_TRANSF_CS"/>
</dbReference>
<evidence type="ECO:0000313" key="20">
    <source>
        <dbReference type="Proteomes" id="UP001163687"/>
    </source>
</evidence>